<keyword evidence="4" id="KW-1185">Reference proteome</keyword>
<feature type="chain" id="PRO_5003713142" description="Lipoprotein" evidence="2">
    <location>
        <begin position="26"/>
        <end position="152"/>
    </location>
</feature>
<feature type="signal peptide" evidence="2">
    <location>
        <begin position="1"/>
        <end position="25"/>
    </location>
</feature>
<evidence type="ECO:0000256" key="2">
    <source>
        <dbReference type="SAM" id="SignalP"/>
    </source>
</evidence>
<reference evidence="3 4" key="1">
    <citation type="journal article" date="2012" name="J. Bacteriol.">
        <title>Genome Sequence of n-Alkane-Degrading Hydrocarboniphaga effusa Strain AP103T (ATCC BAA-332T).</title>
        <authorList>
            <person name="Chang H.K."/>
            <person name="Zylstra G.J."/>
            <person name="Chae J.C."/>
        </authorList>
    </citation>
    <scope>NUCLEOTIDE SEQUENCE [LARGE SCALE GENOMIC DNA]</scope>
    <source>
        <strain evidence="3 4">AP103</strain>
    </source>
</reference>
<comment type="caution">
    <text evidence="3">The sequence shown here is derived from an EMBL/GenBank/DDBJ whole genome shotgun (WGS) entry which is preliminary data.</text>
</comment>
<dbReference type="STRING" id="1172194.WQQ_13740"/>
<dbReference type="EMBL" id="AKGD01000001">
    <property type="protein sequence ID" value="EIT71237.1"/>
    <property type="molecule type" value="Genomic_DNA"/>
</dbReference>
<evidence type="ECO:0000313" key="3">
    <source>
        <dbReference type="EMBL" id="EIT71237.1"/>
    </source>
</evidence>
<evidence type="ECO:0008006" key="5">
    <source>
        <dbReference type="Google" id="ProtNLM"/>
    </source>
</evidence>
<sequence length="152" mass="17051">MNLRSLLCAAMVGASASLMLLPVKAADEAPAVRQMLRTELYFTAIDAAQWDTFLAEVVTPRFPDGLTWYDVHGQWRGPSGKPEKLPSRLLIVLHADNRNNERALVEVGALFKQRFGYSVLRASAKVEASDPDWTTDRVNRNPQLTPQSRFRP</sequence>
<feature type="compositionally biased region" description="Polar residues" evidence="1">
    <location>
        <begin position="140"/>
        <end position="152"/>
    </location>
</feature>
<feature type="region of interest" description="Disordered" evidence="1">
    <location>
        <begin position="130"/>
        <end position="152"/>
    </location>
</feature>
<keyword evidence="2" id="KW-0732">Signal</keyword>
<accession>I7ZHM0</accession>
<dbReference type="RefSeq" id="WP_007184328.1">
    <property type="nucleotide sequence ID" value="NZ_AKGD01000001.1"/>
</dbReference>
<dbReference type="InterPro" id="IPR021957">
    <property type="entry name" value="DUF3574"/>
</dbReference>
<gene>
    <name evidence="3" type="ORF">WQQ_13740</name>
</gene>
<dbReference type="AlphaFoldDB" id="I7ZHM0"/>
<protein>
    <recommendedName>
        <fullName evidence="5">Lipoprotein</fullName>
    </recommendedName>
</protein>
<organism evidence="3 4">
    <name type="scientific">Hydrocarboniphaga effusa AP103</name>
    <dbReference type="NCBI Taxonomy" id="1172194"/>
    <lineage>
        <taxon>Bacteria</taxon>
        <taxon>Pseudomonadati</taxon>
        <taxon>Pseudomonadota</taxon>
        <taxon>Gammaproteobacteria</taxon>
        <taxon>Nevskiales</taxon>
        <taxon>Nevskiaceae</taxon>
        <taxon>Hydrocarboniphaga</taxon>
    </lineage>
</organism>
<evidence type="ECO:0000256" key="1">
    <source>
        <dbReference type="SAM" id="MobiDB-lite"/>
    </source>
</evidence>
<dbReference type="Proteomes" id="UP000003704">
    <property type="component" value="Unassembled WGS sequence"/>
</dbReference>
<dbReference type="Pfam" id="PF12098">
    <property type="entry name" value="DUF3574"/>
    <property type="match status" value="1"/>
</dbReference>
<name>I7ZHM0_9GAMM</name>
<evidence type="ECO:0000313" key="4">
    <source>
        <dbReference type="Proteomes" id="UP000003704"/>
    </source>
</evidence>
<proteinExistence type="predicted"/>